<name>A0ABQ8NP86_PYRGI</name>
<proteinExistence type="predicted"/>
<feature type="domain" description="Heterokaryon incompatibility" evidence="1">
    <location>
        <begin position="348"/>
        <end position="501"/>
    </location>
</feature>
<dbReference type="Pfam" id="PF06985">
    <property type="entry name" value="HET"/>
    <property type="match status" value="1"/>
</dbReference>
<dbReference type="InterPro" id="IPR010730">
    <property type="entry name" value="HET"/>
</dbReference>
<dbReference type="EMBL" id="JABSND010000082">
    <property type="protein sequence ID" value="KAI6298775.1"/>
    <property type="molecule type" value="Genomic_DNA"/>
</dbReference>
<organism evidence="2 3">
    <name type="scientific">Pyricularia grisea</name>
    <name type="common">Crabgrass-specific blast fungus</name>
    <name type="synonym">Magnaporthe grisea</name>
    <dbReference type="NCBI Taxonomy" id="148305"/>
    <lineage>
        <taxon>Eukaryota</taxon>
        <taxon>Fungi</taxon>
        <taxon>Dikarya</taxon>
        <taxon>Ascomycota</taxon>
        <taxon>Pezizomycotina</taxon>
        <taxon>Sordariomycetes</taxon>
        <taxon>Sordariomycetidae</taxon>
        <taxon>Magnaporthales</taxon>
        <taxon>Pyriculariaceae</taxon>
        <taxon>Pyricularia</taxon>
    </lineage>
</organism>
<reference evidence="2" key="1">
    <citation type="submission" date="2021-01" db="EMBL/GenBank/DDBJ databases">
        <title>Deciphering the adaptive evolutionary patterns associated with biogeogrpahic diversity in the finger millet blast pathogen Magnaporthe oryzae in Eastern Africa.</title>
        <authorList>
            <person name="Onyema G."/>
            <person name="Shittu T.A."/>
            <person name="Dodsworth S."/>
            <person name="Devilliers S."/>
            <person name="Muthumeenakshi S."/>
            <person name="Sreenivasaprasad S."/>
        </authorList>
    </citation>
    <scope>NUCLEOTIDE SEQUENCE</scope>
    <source>
        <strain evidence="2">D15/s37</strain>
    </source>
</reference>
<protein>
    <recommendedName>
        <fullName evidence="1">Heterokaryon incompatibility domain-containing protein</fullName>
    </recommendedName>
</protein>
<evidence type="ECO:0000313" key="2">
    <source>
        <dbReference type="EMBL" id="KAI6298775.1"/>
    </source>
</evidence>
<dbReference type="PANTHER" id="PTHR33112:SF1">
    <property type="entry name" value="HETEROKARYON INCOMPATIBILITY DOMAIN-CONTAINING PROTEIN"/>
    <property type="match status" value="1"/>
</dbReference>
<evidence type="ECO:0000259" key="1">
    <source>
        <dbReference type="Pfam" id="PF06985"/>
    </source>
</evidence>
<sequence length="903" mass="100690">MSSSRWSGEVVGENDATNSTIKGAACFDQLIRGERIHEAVDARDTSSLDNGGGGFVAKNSEVAPAGPTMSASAALQTRTFIIGQQGVDPSGPSQNSPVEKDLAGITVDRLAVDGLDPVCQVCGVIKRLFEHPRPENDHDWESYPLYKLLTTCCKGHDVFVDFLACQFVTKSKEFGYMDEGLDDVVSEQDEGMGLGGLQRCQQAWMRALKGPLGVTKEPSQCDKYDSNEAKKVPSLAMPLRRGFEVILDRKRSEPHVTVGFDYRMAEKQGIMVLELLLGRQGDESIGAGRVLDPEWIDIDLLRGWKHECLTTHGDKCRNPFGIPQVSPAWLIDTAEQRLVRSTGKHVDFVALSYTWGTGVNSAFKTETRNIRDLELAGALSDLPLSPTVRHAMGIVRALGERYLWADALCVVQDDQVHGAEQLRLMGGIYASAKLTIVAADADAAVGILGIRDTSPARGFDQACAPSFGIGGVQRIIVRRNPLERMLSGFNSYFERGWTYQEFFLSQRRLIFNGLQAFWGCSLGRKSEDVVGPFPNNSDWYITDDHLAQILNGHPDLASLSAMFSEYSRRDLTYPEDALPAISGLLTLFERAFKGGFLYGLPEVCFDAALMWRPINIASTKPRKSSGKTKINAFGLTSALPTWSWLSLRTFGLDTLPTEPFVGWRRKPLVIPITQWYTHETARHPHKRAIRSSWHMTAQRADRQELWQREGWVREEFDASRHVLDGDRVGPLGRKAPPEDLGRYIFTHPSLSGKEYWAPVPFSAKEPRLPSPPQTPYISCQAKKGRFAIARRMSKYGGYNHLVMVGADAVGILHVHQESDSELFPMAHHADADKVMVELVAICQRRRLAAQVLDYELDVNCPDEYGVLWVEWRGDVVAYRRGSGYIGKEWWDGHDLEDVYLILN</sequence>
<evidence type="ECO:0000313" key="3">
    <source>
        <dbReference type="Proteomes" id="UP001059893"/>
    </source>
</evidence>
<gene>
    <name evidence="2" type="ORF">MCOR33_005160</name>
</gene>
<accession>A0ABQ8NP86</accession>
<comment type="caution">
    <text evidence="2">The sequence shown here is derived from an EMBL/GenBank/DDBJ whole genome shotgun (WGS) entry which is preliminary data.</text>
</comment>
<dbReference type="PANTHER" id="PTHR33112">
    <property type="entry name" value="DOMAIN PROTEIN, PUTATIVE-RELATED"/>
    <property type="match status" value="1"/>
</dbReference>
<dbReference type="Proteomes" id="UP001059893">
    <property type="component" value="Unassembled WGS sequence"/>
</dbReference>
<keyword evidence="3" id="KW-1185">Reference proteome</keyword>